<dbReference type="EMBL" id="JACHGW010000001">
    <property type="protein sequence ID" value="MBB6048818.1"/>
    <property type="molecule type" value="Genomic_DNA"/>
</dbReference>
<dbReference type="Proteomes" id="UP000520814">
    <property type="component" value="Unassembled WGS sequence"/>
</dbReference>
<gene>
    <name evidence="2" type="ORF">HNQ39_000580</name>
</gene>
<evidence type="ECO:0000313" key="2">
    <source>
        <dbReference type="EMBL" id="MBB6048818.1"/>
    </source>
</evidence>
<keyword evidence="3" id="KW-1185">Reference proteome</keyword>
<comment type="caution">
    <text evidence="2">The sequence shown here is derived from an EMBL/GenBank/DDBJ whole genome shotgun (WGS) entry which is preliminary data.</text>
</comment>
<dbReference type="PANTHER" id="PTHR20883">
    <property type="entry name" value="PHYTANOYL-COA DIOXYGENASE DOMAIN CONTAINING 1"/>
    <property type="match status" value="1"/>
</dbReference>
<sequence>MTTDIDFFFREGYLHVPGIFTPDEVAALRAKTDACFENREQLDPKFISYVYGAFVLRRGAEYDPLFASLVERPEIQALASAALGPQPAFNALNVIRNEPGQAISLWHVDDVLELPLPDDIPRFDARIRLPVLWLTIQVALSDIETLEHGPTQFVPGSHYSGRKPPRDEESPTFEGRGPVPVFCKAGDVYLTNHQCWHRGAPNLSERTRYVLQLQYATRWADRRFRGVA</sequence>
<evidence type="ECO:0000256" key="1">
    <source>
        <dbReference type="SAM" id="MobiDB-lite"/>
    </source>
</evidence>
<dbReference type="AlphaFoldDB" id="A0A7W9SMR7"/>
<name>A0A7W9SMR7_ARMRO</name>
<dbReference type="PANTHER" id="PTHR20883:SF48">
    <property type="entry name" value="ECTOINE DIOXYGENASE"/>
    <property type="match status" value="1"/>
</dbReference>
<dbReference type="InterPro" id="IPR008775">
    <property type="entry name" value="Phytyl_CoA_dOase-like"/>
</dbReference>
<organism evidence="2 3">
    <name type="scientific">Armatimonas rosea</name>
    <dbReference type="NCBI Taxonomy" id="685828"/>
    <lineage>
        <taxon>Bacteria</taxon>
        <taxon>Bacillati</taxon>
        <taxon>Armatimonadota</taxon>
        <taxon>Armatimonadia</taxon>
        <taxon>Armatimonadales</taxon>
        <taxon>Armatimonadaceae</taxon>
        <taxon>Armatimonas</taxon>
    </lineage>
</organism>
<feature type="region of interest" description="Disordered" evidence="1">
    <location>
        <begin position="154"/>
        <end position="177"/>
    </location>
</feature>
<dbReference type="GO" id="GO:0016706">
    <property type="term" value="F:2-oxoglutarate-dependent dioxygenase activity"/>
    <property type="evidence" value="ECO:0007669"/>
    <property type="project" value="UniProtKB-ARBA"/>
</dbReference>
<dbReference type="RefSeq" id="WP_184192444.1">
    <property type="nucleotide sequence ID" value="NZ_JACHGW010000001.1"/>
</dbReference>
<reference evidence="2 3" key="1">
    <citation type="submission" date="2020-08" db="EMBL/GenBank/DDBJ databases">
        <title>Genomic Encyclopedia of Type Strains, Phase IV (KMG-IV): sequencing the most valuable type-strain genomes for metagenomic binning, comparative biology and taxonomic classification.</title>
        <authorList>
            <person name="Goeker M."/>
        </authorList>
    </citation>
    <scope>NUCLEOTIDE SEQUENCE [LARGE SCALE GENOMIC DNA]</scope>
    <source>
        <strain evidence="2 3">DSM 23562</strain>
    </source>
</reference>
<accession>A0A7W9SMR7</accession>
<dbReference type="SUPFAM" id="SSF51197">
    <property type="entry name" value="Clavaminate synthase-like"/>
    <property type="match status" value="1"/>
</dbReference>
<dbReference type="GO" id="GO:0005506">
    <property type="term" value="F:iron ion binding"/>
    <property type="evidence" value="ECO:0007669"/>
    <property type="project" value="UniProtKB-ARBA"/>
</dbReference>
<evidence type="ECO:0000313" key="3">
    <source>
        <dbReference type="Proteomes" id="UP000520814"/>
    </source>
</evidence>
<protein>
    <recommendedName>
        <fullName evidence="4">Phytanoyl-CoA dioxygenase PhyH</fullName>
    </recommendedName>
</protein>
<proteinExistence type="predicted"/>
<dbReference type="Gene3D" id="2.60.120.620">
    <property type="entry name" value="q2cbj1_9rhob like domain"/>
    <property type="match status" value="1"/>
</dbReference>
<evidence type="ECO:0008006" key="4">
    <source>
        <dbReference type="Google" id="ProtNLM"/>
    </source>
</evidence>
<dbReference type="Pfam" id="PF05721">
    <property type="entry name" value="PhyH"/>
    <property type="match status" value="1"/>
</dbReference>